<keyword evidence="4" id="KW-1185">Reference proteome</keyword>
<gene>
    <name evidence="3" type="ORF">WMSIL1_LOCUS11168</name>
</gene>
<feature type="region of interest" description="Disordered" evidence="2">
    <location>
        <begin position="448"/>
        <end position="479"/>
    </location>
</feature>
<dbReference type="GO" id="GO:0000235">
    <property type="term" value="C:astral microtubule"/>
    <property type="evidence" value="ECO:0007669"/>
    <property type="project" value="TreeGrafter"/>
</dbReference>
<dbReference type="PANTHER" id="PTHR14739">
    <property type="entry name" value="MICROTUBULE-ASSOCIATED PROTEIN 9"/>
    <property type="match status" value="1"/>
</dbReference>
<evidence type="ECO:0000313" key="3">
    <source>
        <dbReference type="EMBL" id="VUZ52703.1"/>
    </source>
</evidence>
<feature type="region of interest" description="Disordered" evidence="2">
    <location>
        <begin position="53"/>
        <end position="80"/>
    </location>
</feature>
<name>A0A564Z164_HYMDI</name>
<feature type="region of interest" description="Disordered" evidence="2">
    <location>
        <begin position="143"/>
        <end position="175"/>
    </location>
</feature>
<dbReference type="GO" id="GO:1902412">
    <property type="term" value="P:regulation of mitotic cytokinesis"/>
    <property type="evidence" value="ECO:0007669"/>
    <property type="project" value="TreeGrafter"/>
</dbReference>
<feature type="compositionally biased region" description="Basic and acidic residues" evidence="2">
    <location>
        <begin position="53"/>
        <end position="72"/>
    </location>
</feature>
<dbReference type="GO" id="GO:0090307">
    <property type="term" value="P:mitotic spindle assembly"/>
    <property type="evidence" value="ECO:0007669"/>
    <property type="project" value="TreeGrafter"/>
</dbReference>
<feature type="region of interest" description="Disordered" evidence="2">
    <location>
        <begin position="324"/>
        <end position="343"/>
    </location>
</feature>
<evidence type="ECO:0000256" key="2">
    <source>
        <dbReference type="SAM" id="MobiDB-lite"/>
    </source>
</evidence>
<dbReference type="PANTHER" id="PTHR14739:SF9">
    <property type="entry name" value="MICROTUBULE-ASSOCIATED PROTEIN 9"/>
    <property type="match status" value="1"/>
</dbReference>
<keyword evidence="1" id="KW-0175">Coiled coil</keyword>
<feature type="compositionally biased region" description="Polar residues" evidence="2">
    <location>
        <begin position="448"/>
        <end position="460"/>
    </location>
</feature>
<evidence type="ECO:0000313" key="4">
    <source>
        <dbReference type="Proteomes" id="UP000321570"/>
    </source>
</evidence>
<accession>A0A564Z164</accession>
<proteinExistence type="predicted"/>
<dbReference type="InterPro" id="IPR026106">
    <property type="entry name" value="MAP9"/>
</dbReference>
<dbReference type="EMBL" id="CABIJS010000521">
    <property type="protein sequence ID" value="VUZ52703.1"/>
    <property type="molecule type" value="Genomic_DNA"/>
</dbReference>
<feature type="compositionally biased region" description="Low complexity" evidence="2">
    <location>
        <begin position="16"/>
        <end position="29"/>
    </location>
</feature>
<evidence type="ECO:0008006" key="5">
    <source>
        <dbReference type="Google" id="ProtNLM"/>
    </source>
</evidence>
<dbReference type="GO" id="GO:0000281">
    <property type="term" value="P:mitotic cytokinesis"/>
    <property type="evidence" value="ECO:0007669"/>
    <property type="project" value="InterPro"/>
</dbReference>
<evidence type="ECO:0000256" key="1">
    <source>
        <dbReference type="SAM" id="Coils"/>
    </source>
</evidence>
<dbReference type="Proteomes" id="UP000321570">
    <property type="component" value="Unassembled WGS sequence"/>
</dbReference>
<feature type="compositionally biased region" description="Basic and acidic residues" evidence="2">
    <location>
        <begin position="162"/>
        <end position="173"/>
    </location>
</feature>
<feature type="region of interest" description="Disordered" evidence="2">
    <location>
        <begin position="14"/>
        <end position="33"/>
    </location>
</feature>
<sequence length="479" mass="55627">MALGSVFKSFDDLHGSHSNNSSQINPNSSLHNSRNISSEEILKRFNDFPKQGKFDGESIVEQRKHESSEKNDYSPYHVSSDNRAKEIFKNATLIQDNPIPSKPPPAYSRKIFSSNDSEVENLTNDFREFTKYYGNDTSYNSKQFDGKVKSNENVMNSNDSLNGDKNRSSEVKAKTQNTNIRVQSAATPVIRSGAMRGSRSTLNVVTLSTSIQNPSSQSSLLKPPLPNSASLRNNIVNENKGENSFREIPLRRVQSSMELRNLTFQTWCERRGKQYLKEKRLEQLKRLQEEEEAKKLKAEKSRQNEEVFAMWLAKKQQQALEAKKKRLKEKEEQRETEESKKQLKAEAEKAFEAWKSKKEKQRERRHSISYVNREKAAEELRAKLEKSIAAHHAYEAWQKQVNQRLQEIRERESKKIREEENRKSEMEAMRKELARTSYTQWELRKAFRNQSTKNASSNQPLVAKPPWRPTSARMNLPRP</sequence>
<dbReference type="AlphaFoldDB" id="A0A564Z164"/>
<reference evidence="3 4" key="1">
    <citation type="submission" date="2019-07" db="EMBL/GenBank/DDBJ databases">
        <authorList>
            <person name="Jastrzebski P J."/>
            <person name="Paukszto L."/>
            <person name="Jastrzebski P J."/>
        </authorList>
    </citation>
    <scope>NUCLEOTIDE SEQUENCE [LARGE SCALE GENOMIC DNA]</scope>
    <source>
        <strain evidence="3 4">WMS-il1</strain>
    </source>
</reference>
<feature type="compositionally biased region" description="Basic and acidic residues" evidence="2">
    <location>
        <begin position="328"/>
        <end position="343"/>
    </location>
</feature>
<feature type="coiled-coil region" evidence="1">
    <location>
        <begin position="402"/>
        <end position="436"/>
    </location>
</feature>
<dbReference type="GO" id="GO:0008017">
    <property type="term" value="F:microtubule binding"/>
    <property type="evidence" value="ECO:0007669"/>
    <property type="project" value="TreeGrafter"/>
</dbReference>
<organism evidence="3 4">
    <name type="scientific">Hymenolepis diminuta</name>
    <name type="common">Rat tapeworm</name>
    <dbReference type="NCBI Taxonomy" id="6216"/>
    <lineage>
        <taxon>Eukaryota</taxon>
        <taxon>Metazoa</taxon>
        <taxon>Spiralia</taxon>
        <taxon>Lophotrochozoa</taxon>
        <taxon>Platyhelminthes</taxon>
        <taxon>Cestoda</taxon>
        <taxon>Eucestoda</taxon>
        <taxon>Cyclophyllidea</taxon>
        <taxon>Hymenolepididae</taxon>
        <taxon>Hymenolepis</taxon>
    </lineage>
</organism>
<protein>
    <recommendedName>
        <fullName evidence="5">Coiled-coil domain-containing protein 181</fullName>
    </recommendedName>
</protein>
<feature type="compositionally biased region" description="Polar residues" evidence="2">
    <location>
        <begin position="151"/>
        <end position="161"/>
    </location>
</feature>